<dbReference type="AlphaFoldDB" id="A0A1G8PXL0"/>
<keyword evidence="5" id="KW-1185">Reference proteome</keyword>
<dbReference type="InterPro" id="IPR044996">
    <property type="entry name" value="COQ10-like"/>
</dbReference>
<keyword evidence="2" id="KW-1277">Toxin-antitoxin system</keyword>
<evidence type="ECO:0000256" key="1">
    <source>
        <dbReference type="ARBA" id="ARBA00008918"/>
    </source>
</evidence>
<dbReference type="GO" id="GO:0048039">
    <property type="term" value="F:ubiquinone binding"/>
    <property type="evidence" value="ECO:0007669"/>
    <property type="project" value="InterPro"/>
</dbReference>
<accession>A0A1G8PXL0</accession>
<dbReference type="EMBL" id="FNEM01000004">
    <property type="protein sequence ID" value="SDI97197.1"/>
    <property type="molecule type" value="Genomic_DNA"/>
</dbReference>
<dbReference type="Proteomes" id="UP000199527">
    <property type="component" value="Unassembled WGS sequence"/>
</dbReference>
<dbReference type="InterPro" id="IPR023393">
    <property type="entry name" value="START-like_dom_sf"/>
</dbReference>
<dbReference type="SUPFAM" id="SSF55961">
    <property type="entry name" value="Bet v1-like"/>
    <property type="match status" value="1"/>
</dbReference>
<dbReference type="Pfam" id="PF03364">
    <property type="entry name" value="Polyketide_cyc"/>
    <property type="match status" value="1"/>
</dbReference>
<dbReference type="InterPro" id="IPR005031">
    <property type="entry name" value="COQ10_START"/>
</dbReference>
<dbReference type="OrthoDB" id="9804759at2"/>
<evidence type="ECO:0000259" key="3">
    <source>
        <dbReference type="Pfam" id="PF03364"/>
    </source>
</evidence>
<name>A0A1G8PXL0_9GAMM</name>
<evidence type="ECO:0000313" key="4">
    <source>
        <dbReference type="EMBL" id="SDI97197.1"/>
    </source>
</evidence>
<sequence>MPQINRSALVRFSAQQMYDLVNDVASYPQFLPGCVGGEVHSHEAEQMVATVAVKKAGIAQSFTTINSLTQNEKVSMKLKEGPFSSLQGDWNFKALTDSACKVELSLSFEFANPVAQKAFGKIFNDLAQNMVMAFSERAKEVYRG</sequence>
<organism evidence="4 5">
    <name type="scientific">Ferrimonas sediminum</name>
    <dbReference type="NCBI Taxonomy" id="718193"/>
    <lineage>
        <taxon>Bacteria</taxon>
        <taxon>Pseudomonadati</taxon>
        <taxon>Pseudomonadota</taxon>
        <taxon>Gammaproteobacteria</taxon>
        <taxon>Alteromonadales</taxon>
        <taxon>Ferrimonadaceae</taxon>
        <taxon>Ferrimonas</taxon>
    </lineage>
</organism>
<dbReference type="Gene3D" id="3.30.530.20">
    <property type="match status" value="1"/>
</dbReference>
<dbReference type="GO" id="GO:0045333">
    <property type="term" value="P:cellular respiration"/>
    <property type="evidence" value="ECO:0007669"/>
    <property type="project" value="InterPro"/>
</dbReference>
<reference evidence="5" key="1">
    <citation type="submission" date="2016-10" db="EMBL/GenBank/DDBJ databases">
        <authorList>
            <person name="Varghese N."/>
            <person name="Submissions S."/>
        </authorList>
    </citation>
    <scope>NUCLEOTIDE SEQUENCE [LARGE SCALE GENOMIC DNA]</scope>
    <source>
        <strain evidence="5">DSM 23317</strain>
    </source>
</reference>
<dbReference type="PANTHER" id="PTHR12901:SF10">
    <property type="entry name" value="COENZYME Q-BINDING PROTEIN COQ10, MITOCHONDRIAL"/>
    <property type="match status" value="1"/>
</dbReference>
<dbReference type="PANTHER" id="PTHR12901">
    <property type="entry name" value="SPERM PROTEIN HOMOLOG"/>
    <property type="match status" value="1"/>
</dbReference>
<proteinExistence type="inferred from homology"/>
<dbReference type="RefSeq" id="WP_090363811.1">
    <property type="nucleotide sequence ID" value="NZ_FNEM01000004.1"/>
</dbReference>
<feature type="domain" description="Coenzyme Q-binding protein COQ10 START" evidence="3">
    <location>
        <begin position="11"/>
        <end position="134"/>
    </location>
</feature>
<evidence type="ECO:0000256" key="2">
    <source>
        <dbReference type="ARBA" id="ARBA00022649"/>
    </source>
</evidence>
<gene>
    <name evidence="4" type="ORF">SAMN04488540_104118</name>
</gene>
<comment type="similarity">
    <text evidence="1">Belongs to the ribosome association toxin RatA family.</text>
</comment>
<protein>
    <submittedName>
        <fullName evidence="4">Ribosome association toxin PasT (RatA) of the RatAB toxin-antitoxin module</fullName>
    </submittedName>
</protein>
<evidence type="ECO:0000313" key="5">
    <source>
        <dbReference type="Proteomes" id="UP000199527"/>
    </source>
</evidence>
<dbReference type="CDD" id="cd07813">
    <property type="entry name" value="COQ10p_like"/>
    <property type="match status" value="1"/>
</dbReference>